<organism evidence="2 3">
    <name type="scientific">Sphaeroforma arctica JP610</name>
    <dbReference type="NCBI Taxonomy" id="667725"/>
    <lineage>
        <taxon>Eukaryota</taxon>
        <taxon>Ichthyosporea</taxon>
        <taxon>Ichthyophonida</taxon>
        <taxon>Sphaeroforma</taxon>
    </lineage>
</organism>
<dbReference type="Proteomes" id="UP000054560">
    <property type="component" value="Unassembled WGS sequence"/>
</dbReference>
<dbReference type="Pfam" id="PF01544">
    <property type="entry name" value="CorA"/>
    <property type="match status" value="1"/>
</dbReference>
<proteinExistence type="predicted"/>
<keyword evidence="3" id="KW-1185">Reference proteome</keyword>
<dbReference type="Gene3D" id="1.20.58.340">
    <property type="entry name" value="Magnesium transport protein CorA, transmembrane region"/>
    <property type="match status" value="1"/>
</dbReference>
<feature type="coiled-coil region" evidence="1">
    <location>
        <begin position="53"/>
        <end position="80"/>
    </location>
</feature>
<evidence type="ECO:0000313" key="3">
    <source>
        <dbReference type="Proteomes" id="UP000054560"/>
    </source>
</evidence>
<dbReference type="InterPro" id="IPR002523">
    <property type="entry name" value="MgTranspt_CorA/ZnTranspt_ZntB"/>
</dbReference>
<sequence length="104" mass="12495">REKESFGLEHMKRMQSIYRQVTQINQWLRPLIGVIKRLKDQFGAEDKELGRYVADLMENVETTREQVKQMEKQAKSLNDDFVNQQQYRMNKVRSPLPFLVYVCE</sequence>
<protein>
    <submittedName>
        <fullName evidence="2">Uncharacterized protein</fullName>
    </submittedName>
</protein>
<evidence type="ECO:0000313" key="2">
    <source>
        <dbReference type="EMBL" id="KNC72650.1"/>
    </source>
</evidence>
<reference evidence="2 3" key="1">
    <citation type="submission" date="2011-02" db="EMBL/GenBank/DDBJ databases">
        <title>The Genome Sequence of Sphaeroforma arctica JP610.</title>
        <authorList>
            <consortium name="The Broad Institute Genome Sequencing Platform"/>
            <person name="Russ C."/>
            <person name="Cuomo C."/>
            <person name="Young S.K."/>
            <person name="Zeng Q."/>
            <person name="Gargeya S."/>
            <person name="Alvarado L."/>
            <person name="Berlin A."/>
            <person name="Chapman S.B."/>
            <person name="Chen Z."/>
            <person name="Freedman E."/>
            <person name="Gellesch M."/>
            <person name="Goldberg J."/>
            <person name="Griggs A."/>
            <person name="Gujja S."/>
            <person name="Heilman E."/>
            <person name="Heiman D."/>
            <person name="Howarth C."/>
            <person name="Mehta T."/>
            <person name="Neiman D."/>
            <person name="Pearson M."/>
            <person name="Roberts A."/>
            <person name="Saif S."/>
            <person name="Shea T."/>
            <person name="Shenoy N."/>
            <person name="Sisk P."/>
            <person name="Stolte C."/>
            <person name="Sykes S."/>
            <person name="White J."/>
            <person name="Yandava C."/>
            <person name="Burger G."/>
            <person name="Gray M.W."/>
            <person name="Holland P.W.H."/>
            <person name="King N."/>
            <person name="Lang F.B.F."/>
            <person name="Roger A.J."/>
            <person name="Ruiz-Trillo I."/>
            <person name="Haas B."/>
            <person name="Nusbaum C."/>
            <person name="Birren B."/>
        </authorList>
    </citation>
    <scope>NUCLEOTIDE SEQUENCE [LARGE SCALE GENOMIC DNA]</scope>
    <source>
        <strain evidence="2 3">JP610</strain>
    </source>
</reference>
<dbReference type="EMBL" id="KQ246708">
    <property type="protein sequence ID" value="KNC72650.1"/>
    <property type="molecule type" value="Genomic_DNA"/>
</dbReference>
<dbReference type="OrthoDB" id="165352at2759"/>
<dbReference type="GO" id="GO:0016020">
    <property type="term" value="C:membrane"/>
    <property type="evidence" value="ECO:0007669"/>
    <property type="project" value="InterPro"/>
</dbReference>
<gene>
    <name evidence="2" type="ORF">SARC_14790</name>
</gene>
<accession>A0A0L0F7F5</accession>
<dbReference type="GeneID" id="25915294"/>
<dbReference type="AlphaFoldDB" id="A0A0L0F7F5"/>
<dbReference type="GO" id="GO:0046873">
    <property type="term" value="F:metal ion transmembrane transporter activity"/>
    <property type="evidence" value="ECO:0007669"/>
    <property type="project" value="InterPro"/>
</dbReference>
<feature type="non-terminal residue" evidence="2">
    <location>
        <position position="1"/>
    </location>
</feature>
<evidence type="ECO:0000256" key="1">
    <source>
        <dbReference type="SAM" id="Coils"/>
    </source>
</evidence>
<keyword evidence="1" id="KW-0175">Coiled coil</keyword>
<dbReference type="RefSeq" id="XP_014146552.1">
    <property type="nucleotide sequence ID" value="XM_014291077.1"/>
</dbReference>
<name>A0A0L0F7F5_9EUKA</name>